<dbReference type="RefSeq" id="WP_071556124.1">
    <property type="nucleotide sequence ID" value="NZ_CP017887.1"/>
</dbReference>
<evidence type="ECO:0000256" key="6">
    <source>
        <dbReference type="ARBA" id="ARBA00022989"/>
    </source>
</evidence>
<dbReference type="AlphaFoldDB" id="A0A1J0EUS0"/>
<dbReference type="InterPro" id="IPR055348">
    <property type="entry name" value="DctQ"/>
</dbReference>
<dbReference type="InterPro" id="IPR007387">
    <property type="entry name" value="TRAP_DctQ"/>
</dbReference>
<feature type="transmembrane region" description="Helical" evidence="9">
    <location>
        <begin position="21"/>
        <end position="44"/>
    </location>
</feature>
<evidence type="ECO:0000256" key="3">
    <source>
        <dbReference type="ARBA" id="ARBA00022475"/>
    </source>
</evidence>
<keyword evidence="6 9" id="KW-1133">Transmembrane helix</keyword>
<feature type="transmembrane region" description="Helical" evidence="9">
    <location>
        <begin position="103"/>
        <end position="124"/>
    </location>
</feature>
<evidence type="ECO:0000256" key="1">
    <source>
        <dbReference type="ARBA" id="ARBA00004429"/>
    </source>
</evidence>
<comment type="subunit">
    <text evidence="9">The complex comprises the extracytoplasmic solute receptor protein and the two transmembrane proteins.</text>
</comment>
<geneLocation type="plasmid" evidence="11">
    <name>unnamed1</name>
</geneLocation>
<evidence type="ECO:0000259" key="10">
    <source>
        <dbReference type="Pfam" id="PF04290"/>
    </source>
</evidence>
<evidence type="ECO:0000313" key="11">
    <source>
        <dbReference type="EMBL" id="APC19631.1"/>
    </source>
</evidence>
<keyword evidence="5 9" id="KW-0812">Transmembrane</keyword>
<evidence type="ECO:0000256" key="4">
    <source>
        <dbReference type="ARBA" id="ARBA00022519"/>
    </source>
</evidence>
<sequence length="177" mass="19521">MQESLIIDFDAEQHRGWLRGGLLWLTRGFAMAGGILLIGLIAMSLVSIVGRKLFSMPVRGDMELVEVGAAIAIAAFLPLCELRGTHIKVDALTSWLPARARDTLDCIGHLLCCAAAWILAWRTWLQMLESHEFGETTTLLSFPLWIPLLFIVPSLVLLGLCALARVQDVCRKAGRRA</sequence>
<keyword evidence="11" id="KW-0614">Plasmid</keyword>
<gene>
    <name evidence="11" type="ORF">BLL42_28410</name>
</gene>
<comment type="subcellular location">
    <subcellularLocation>
        <location evidence="1 9">Cell inner membrane</location>
        <topology evidence="1 9">Multi-pass membrane protein</topology>
    </subcellularLocation>
</comment>
<feature type="transmembrane region" description="Helical" evidence="9">
    <location>
        <begin position="144"/>
        <end position="166"/>
    </location>
</feature>
<comment type="caution">
    <text evidence="9">Lacks conserved residue(s) required for the propagation of feature annotation.</text>
</comment>
<keyword evidence="3" id="KW-1003">Cell membrane</keyword>
<comment type="similarity">
    <text evidence="8 9">Belongs to the TRAP transporter small permease family.</text>
</comment>
<comment type="function">
    <text evidence="9">Part of the tripartite ATP-independent periplasmic (TRAP) transport system.</text>
</comment>
<dbReference type="OrthoDB" id="6900059at2"/>
<keyword evidence="2 9" id="KW-0813">Transport</keyword>
<evidence type="ECO:0000313" key="12">
    <source>
        <dbReference type="Proteomes" id="UP000182567"/>
    </source>
</evidence>
<dbReference type="GO" id="GO:0005886">
    <property type="term" value="C:plasma membrane"/>
    <property type="evidence" value="ECO:0007669"/>
    <property type="project" value="UniProtKB-SubCell"/>
</dbReference>
<dbReference type="PANTHER" id="PTHR35011">
    <property type="entry name" value="2,3-DIKETO-L-GULONATE TRAP TRANSPORTER SMALL PERMEASE PROTEIN YIAM"/>
    <property type="match status" value="1"/>
</dbReference>
<accession>A0A1J0EUS0</accession>
<dbReference type="Pfam" id="PF04290">
    <property type="entry name" value="DctQ"/>
    <property type="match status" value="1"/>
</dbReference>
<keyword evidence="4 9" id="KW-0997">Cell inner membrane</keyword>
<dbReference type="PANTHER" id="PTHR35011:SF10">
    <property type="entry name" value="TRAP TRANSPORTER SMALL PERMEASE PROTEIN"/>
    <property type="match status" value="1"/>
</dbReference>
<evidence type="ECO:0000256" key="2">
    <source>
        <dbReference type="ARBA" id="ARBA00022448"/>
    </source>
</evidence>
<dbReference type="Proteomes" id="UP000182567">
    <property type="component" value="Plasmid unnamed1"/>
</dbReference>
<dbReference type="EMBL" id="CP017887">
    <property type="protein sequence ID" value="APC19631.1"/>
    <property type="molecule type" value="Genomic_DNA"/>
</dbReference>
<protein>
    <recommendedName>
        <fullName evidence="9">TRAP transporter small permease protein</fullName>
    </recommendedName>
</protein>
<dbReference type="GO" id="GO:0022857">
    <property type="term" value="F:transmembrane transporter activity"/>
    <property type="evidence" value="ECO:0007669"/>
    <property type="project" value="UniProtKB-UniRule"/>
</dbReference>
<dbReference type="GO" id="GO:0015740">
    <property type="term" value="P:C4-dicarboxylate transport"/>
    <property type="evidence" value="ECO:0007669"/>
    <property type="project" value="TreeGrafter"/>
</dbReference>
<evidence type="ECO:0000256" key="9">
    <source>
        <dbReference type="RuleBase" id="RU369079"/>
    </source>
</evidence>
<evidence type="ECO:0000256" key="5">
    <source>
        <dbReference type="ARBA" id="ARBA00022692"/>
    </source>
</evidence>
<evidence type="ECO:0000256" key="7">
    <source>
        <dbReference type="ARBA" id="ARBA00023136"/>
    </source>
</evidence>
<proteinExistence type="inferred from homology"/>
<feature type="domain" description="Tripartite ATP-independent periplasmic transporters DctQ component" evidence="10">
    <location>
        <begin position="41"/>
        <end position="166"/>
    </location>
</feature>
<organism evidence="11 12">
    <name type="scientific">Pseudomonas frederiksbergensis</name>
    <dbReference type="NCBI Taxonomy" id="104087"/>
    <lineage>
        <taxon>Bacteria</taxon>
        <taxon>Pseudomonadati</taxon>
        <taxon>Pseudomonadota</taxon>
        <taxon>Gammaproteobacteria</taxon>
        <taxon>Pseudomonadales</taxon>
        <taxon>Pseudomonadaceae</taxon>
        <taxon>Pseudomonas</taxon>
    </lineage>
</organism>
<name>A0A1J0EUS0_9PSED</name>
<dbReference type="GeneID" id="46912199"/>
<evidence type="ECO:0000256" key="8">
    <source>
        <dbReference type="ARBA" id="ARBA00038436"/>
    </source>
</evidence>
<keyword evidence="7 9" id="KW-0472">Membrane</keyword>
<reference evidence="12" key="1">
    <citation type="submission" date="2016-10" db="EMBL/GenBank/DDBJ databases">
        <title>Pseudomonas frederiksbergensis ERGS4:02 complete genome.</title>
        <authorList>
            <person name="Kumar R."/>
            <person name="Acharya V."/>
            <person name="Singh D."/>
        </authorList>
    </citation>
    <scope>NUCLEOTIDE SEQUENCE [LARGE SCALE GENOMIC DNA]</scope>
    <source>
        <strain evidence="12">ERGS4:02</strain>
        <plasmid evidence="12">Plasmid unnamed1</plasmid>
    </source>
</reference>